<dbReference type="EMBL" id="JAAIII010000011">
    <property type="protein sequence ID" value="NMM95227.1"/>
    <property type="molecule type" value="Genomic_DNA"/>
</dbReference>
<dbReference type="AlphaFoldDB" id="A0A7Y0ERT1"/>
<dbReference type="Pfam" id="PF04230">
    <property type="entry name" value="PS_pyruv_trans"/>
    <property type="match status" value="1"/>
</dbReference>
<keyword evidence="2" id="KW-0808">Transferase</keyword>
<dbReference type="GO" id="GO:0016740">
    <property type="term" value="F:transferase activity"/>
    <property type="evidence" value="ECO:0007669"/>
    <property type="project" value="UniProtKB-KW"/>
</dbReference>
<evidence type="ECO:0000313" key="3">
    <source>
        <dbReference type="Proteomes" id="UP000532194"/>
    </source>
</evidence>
<name>A0A7Y0ERT1_9BIFI</name>
<organism evidence="2 3">
    <name type="scientific">Bifidobacterium oedipodis</name>
    <dbReference type="NCBI Taxonomy" id="2675322"/>
    <lineage>
        <taxon>Bacteria</taxon>
        <taxon>Bacillati</taxon>
        <taxon>Actinomycetota</taxon>
        <taxon>Actinomycetes</taxon>
        <taxon>Bifidobacteriales</taxon>
        <taxon>Bifidobacteriaceae</taxon>
        <taxon>Bifidobacterium</taxon>
    </lineage>
</organism>
<dbReference type="InterPro" id="IPR007345">
    <property type="entry name" value="Polysacch_pyruvyl_Trfase"/>
</dbReference>
<comment type="caution">
    <text evidence="2">The sequence shown here is derived from an EMBL/GenBank/DDBJ whole genome shotgun (WGS) entry which is preliminary data.</text>
</comment>
<gene>
    <name evidence="2" type="ORF">G1C95_2415</name>
</gene>
<dbReference type="Proteomes" id="UP000532194">
    <property type="component" value="Unassembled WGS sequence"/>
</dbReference>
<keyword evidence="3" id="KW-1185">Reference proteome</keyword>
<evidence type="ECO:0000313" key="2">
    <source>
        <dbReference type="EMBL" id="NMM95227.1"/>
    </source>
</evidence>
<reference evidence="2 3" key="1">
    <citation type="submission" date="2020-02" db="EMBL/GenBank/DDBJ databases">
        <title>Characterization of phylogenetic diversity of novel bifidobacterial species isolated in Czech ZOOs.</title>
        <authorList>
            <person name="Lugli G.A."/>
            <person name="Vera N.B."/>
            <person name="Ventura M."/>
        </authorList>
    </citation>
    <scope>NUCLEOTIDE SEQUENCE [LARGE SCALE GENOMIC DNA]</scope>
    <source>
        <strain evidence="2 3">DSM 109957</strain>
    </source>
</reference>
<sequence>MSRDIYVSTIIDSYNYGTVLQSVATKDLLDQYGNPLFVDYCRPDWTKTGLRDIYLKDGKHNLLINIIRYAAALPELRANRKLFRNFVTQRLPLVDADKFINGGEFDNEAIYCVGSDQTWNEELNKGIDPVYTLMNVPASCRKITVSASFGRLSIPADEEASMKPLLKQFNAISVRESSSVKILEHMGITGSVALKDPVLLCRPEFWHELSATEPKYNEPYVLVYMLNKNECMTDYAKNLAAKLGIKTRVVTFTPRKPAPEGCESICQPTPEQWLAVFRDASYVVTDSFHGTCFSILFEKPLVVFNPPRFSVRLADVLNDFNLSERRVADNACPEDIDVDEKAIDWASVRCSLVEFRSEGKRFLDGCLSQNNNGIAAKARA</sequence>
<evidence type="ECO:0000259" key="1">
    <source>
        <dbReference type="Pfam" id="PF04230"/>
    </source>
</evidence>
<feature type="domain" description="Polysaccharide pyruvyl transferase" evidence="1">
    <location>
        <begin position="15"/>
        <end position="305"/>
    </location>
</feature>
<proteinExistence type="predicted"/>
<protein>
    <submittedName>
        <fullName evidence="2">Polysaccharide pyruvyl transferase</fullName>
    </submittedName>
</protein>
<dbReference type="RefSeq" id="WP_240947566.1">
    <property type="nucleotide sequence ID" value="NZ_JAAIII010000011.1"/>
</dbReference>
<accession>A0A7Y0ERT1</accession>